<comment type="caution">
    <text evidence="2">The sequence shown here is derived from an EMBL/GenBank/DDBJ whole genome shotgun (WGS) entry which is preliminary data.</text>
</comment>
<dbReference type="STRING" id="1044.EH31_10825"/>
<dbReference type="OrthoDB" id="4420885at2"/>
<dbReference type="GO" id="GO:0009247">
    <property type="term" value="P:glycolipid biosynthetic process"/>
    <property type="evidence" value="ECO:0007669"/>
    <property type="project" value="TreeGrafter"/>
</dbReference>
<dbReference type="Pfam" id="PF03435">
    <property type="entry name" value="Sacchrp_dh_NADP"/>
    <property type="match status" value="1"/>
</dbReference>
<evidence type="ECO:0000313" key="3">
    <source>
        <dbReference type="Proteomes" id="UP000027647"/>
    </source>
</evidence>
<reference evidence="2 3" key="1">
    <citation type="submission" date="2014-04" db="EMBL/GenBank/DDBJ databases">
        <title>A comprehensive comparison of genomes of Erythrobacter spp. strains.</title>
        <authorList>
            <person name="Zheng Q."/>
        </authorList>
    </citation>
    <scope>NUCLEOTIDE SEQUENCE [LARGE SCALE GENOMIC DNA]</scope>
    <source>
        <strain evidence="2 3">DSM 6997</strain>
    </source>
</reference>
<dbReference type="InterPro" id="IPR005097">
    <property type="entry name" value="Sacchrp_dh_NADP-bd"/>
</dbReference>
<dbReference type="InterPro" id="IPR036291">
    <property type="entry name" value="NAD(P)-bd_dom_sf"/>
</dbReference>
<dbReference type="Proteomes" id="UP000027647">
    <property type="component" value="Unassembled WGS sequence"/>
</dbReference>
<dbReference type="AlphaFoldDB" id="A0A074MY89"/>
<protein>
    <submittedName>
        <fullName evidence="2">Saccharopine dehydrogenase</fullName>
    </submittedName>
</protein>
<accession>A0A074MY89</accession>
<feature type="domain" description="Saccharopine dehydrogenase NADP binding" evidence="1">
    <location>
        <begin position="9"/>
        <end position="138"/>
    </location>
</feature>
<dbReference type="RefSeq" id="WP_034960015.1">
    <property type="nucleotide sequence ID" value="NZ_JMIW01000003.1"/>
</dbReference>
<dbReference type="PANTHER" id="PTHR12286">
    <property type="entry name" value="SACCHAROPINE DEHYDROGENASE-LIKE OXIDOREDUCTASE"/>
    <property type="match status" value="1"/>
</dbReference>
<keyword evidence="3" id="KW-1185">Reference proteome</keyword>
<dbReference type="SUPFAM" id="SSF51735">
    <property type="entry name" value="NAD(P)-binding Rossmann-fold domains"/>
    <property type="match status" value="1"/>
</dbReference>
<dbReference type="GO" id="GO:0005886">
    <property type="term" value="C:plasma membrane"/>
    <property type="evidence" value="ECO:0007669"/>
    <property type="project" value="TreeGrafter"/>
</dbReference>
<dbReference type="PANTHER" id="PTHR12286:SF5">
    <property type="entry name" value="SACCHAROPINE DEHYDROGENASE-LIKE OXIDOREDUCTASE"/>
    <property type="match status" value="1"/>
</dbReference>
<sequence>MSDPKFDLVIFGATSFVGEITADYMLDKYGADGPVRWAVAGRSEAKLAKLKETLGSAANDLPTILANSDDEASLEAMCDQTRLVISTVGPYALYGDTLVKVCAASGTHYCDLTGETQWIAAMQEAHEDAAKKSGALIVHSCGFDSIPSDMGVHFLQEQISQEFGQTCEKVEMGVQAAKGGLSGGTAASLINVLKEAQADPSLRKKLADHYLLCPEGHCFTAKQEERARYYSDALESWCAPFVMAAINTRNVHRSNALQDNRYGANFRYSEYTMTGDGFKGSLGSIGMTVGMGAFIGVLALGPTRSLAEKFLLPKPGEGPSPEDQKNGFYKLLFAGTLPGGEVRRVRVTGDRDPGYGSTAKMLAEAALCILDTAEGGEAKGGFWTPSSLMGGALRKRLSENAGLTFEVVQ</sequence>
<dbReference type="eggNOG" id="COG3268">
    <property type="taxonomic scope" value="Bacteria"/>
</dbReference>
<dbReference type="Gene3D" id="3.40.50.720">
    <property type="entry name" value="NAD(P)-binding Rossmann-like Domain"/>
    <property type="match status" value="1"/>
</dbReference>
<proteinExistence type="predicted"/>
<name>A0A074MY89_ERYLO</name>
<evidence type="ECO:0000313" key="2">
    <source>
        <dbReference type="EMBL" id="KEO90572.1"/>
    </source>
</evidence>
<gene>
    <name evidence="2" type="ORF">EH31_10825</name>
</gene>
<evidence type="ECO:0000259" key="1">
    <source>
        <dbReference type="Pfam" id="PF03435"/>
    </source>
</evidence>
<organism evidence="2 3">
    <name type="scientific">Erythrobacter longus</name>
    <dbReference type="NCBI Taxonomy" id="1044"/>
    <lineage>
        <taxon>Bacteria</taxon>
        <taxon>Pseudomonadati</taxon>
        <taxon>Pseudomonadota</taxon>
        <taxon>Alphaproteobacteria</taxon>
        <taxon>Sphingomonadales</taxon>
        <taxon>Erythrobacteraceae</taxon>
        <taxon>Erythrobacter/Porphyrobacter group</taxon>
        <taxon>Erythrobacter</taxon>
    </lineage>
</organism>
<dbReference type="InterPro" id="IPR051276">
    <property type="entry name" value="Saccharopine_DH-like_oxidrdct"/>
</dbReference>
<dbReference type="EMBL" id="JMIW01000003">
    <property type="protein sequence ID" value="KEO90572.1"/>
    <property type="molecule type" value="Genomic_DNA"/>
</dbReference>